<dbReference type="Gene3D" id="3.40.309.10">
    <property type="entry name" value="Aldehyde Dehydrogenase, Chain A, domain 2"/>
    <property type="match status" value="1"/>
</dbReference>
<dbReference type="GO" id="GO:0009450">
    <property type="term" value="P:gamma-aminobutyric acid catabolic process"/>
    <property type="evidence" value="ECO:0007669"/>
    <property type="project" value="TreeGrafter"/>
</dbReference>
<dbReference type="FunFam" id="3.40.605.10:FF:000007">
    <property type="entry name" value="NAD/NADP-dependent betaine aldehyde dehydrogenase"/>
    <property type="match status" value="1"/>
</dbReference>
<dbReference type="PANTHER" id="PTHR43353">
    <property type="entry name" value="SUCCINATE-SEMIALDEHYDE DEHYDROGENASE, MITOCHONDRIAL"/>
    <property type="match status" value="1"/>
</dbReference>
<keyword evidence="5" id="KW-1185">Reference proteome</keyword>
<evidence type="ECO:0000256" key="2">
    <source>
        <dbReference type="ARBA" id="ARBA00023002"/>
    </source>
</evidence>
<evidence type="ECO:0000313" key="4">
    <source>
        <dbReference type="EMBL" id="EKF41535.1"/>
    </source>
</evidence>
<dbReference type="InterPro" id="IPR016163">
    <property type="entry name" value="Ald_DH_C"/>
</dbReference>
<evidence type="ECO:0000259" key="3">
    <source>
        <dbReference type="Pfam" id="PF00171"/>
    </source>
</evidence>
<proteinExistence type="inferred from homology"/>
<keyword evidence="2" id="KW-0560">Oxidoreductase</keyword>
<dbReference type="AlphaFoldDB" id="K2NQA1"/>
<dbReference type="SUPFAM" id="SSF53720">
    <property type="entry name" value="ALDH-like"/>
    <property type="match status" value="1"/>
</dbReference>
<comment type="caution">
    <text evidence="4">The sequence shown here is derived from an EMBL/GenBank/DDBJ whole genome shotgun (WGS) entry which is preliminary data.</text>
</comment>
<dbReference type="EMBL" id="AMSI01000010">
    <property type="protein sequence ID" value="EKF41535.1"/>
    <property type="molecule type" value="Genomic_DNA"/>
</dbReference>
<dbReference type="InterPro" id="IPR016162">
    <property type="entry name" value="Ald_DH_N"/>
</dbReference>
<dbReference type="PANTHER" id="PTHR43353:SF5">
    <property type="entry name" value="SUCCINATE-SEMIALDEHYDE DEHYDROGENASE, MITOCHONDRIAL"/>
    <property type="match status" value="1"/>
</dbReference>
<dbReference type="PATRIC" id="fig|1231190.3.peg.3118"/>
<dbReference type="eggNOG" id="COG1012">
    <property type="taxonomic scope" value="Bacteria"/>
</dbReference>
<dbReference type="RefSeq" id="WP_009451189.1">
    <property type="nucleotide sequence ID" value="NZ_AMSI01000010.1"/>
</dbReference>
<organism evidence="4 5">
    <name type="scientific">Nitratireductor indicus C115</name>
    <dbReference type="NCBI Taxonomy" id="1231190"/>
    <lineage>
        <taxon>Bacteria</taxon>
        <taxon>Pseudomonadati</taxon>
        <taxon>Pseudomonadota</taxon>
        <taxon>Alphaproteobacteria</taxon>
        <taxon>Hyphomicrobiales</taxon>
        <taxon>Phyllobacteriaceae</taxon>
        <taxon>Nitratireductor</taxon>
    </lineage>
</organism>
<comment type="similarity">
    <text evidence="1">Belongs to the aldehyde dehydrogenase family.</text>
</comment>
<dbReference type="Gene3D" id="3.40.605.10">
    <property type="entry name" value="Aldehyde Dehydrogenase, Chain A, domain 1"/>
    <property type="match status" value="1"/>
</dbReference>
<sequence length="474" mass="50110">MYQQPELLIAGAPRQTAEFAENIVVNPATGVELARLPIASQADIDAAVAAADKAFLPWSETAPARRSRILRDAAILMRERLDDMAHALTLENGKTLAEAKGEIGFTADVFDWFADEARRAYGRVIPSAVGTRMIALKEPVGPIAAMSPWNFPAVTAAKKVAAALAAGCTVVLKPAEETPATPLAMARCLIDAGLPAGAINVIFGRPAEISERLMASPEIAKVSFTGSTNVGRELARLAAPGLKRLTMELGGHAPVIVMDDVDLETALDLSVAGKFRNAGQVCTSATRFFVHHRVYDAFVSGFADRAMKIKVGDGLDPSSQMGPLSNRRRPPALERLVEDAVSCGAKVAAGGKRIESQGFFFEPTVLADVPPNARVMQEEPFGPLAAIVPFRELDDAISAANDIPFGLAAYALTESSRTARRIVRGLKTGVVGINTFAASAAETPFGGVKDSGYGVEGGSEGLDSYLVTKFVHEN</sequence>
<dbReference type="OrthoDB" id="9812625at2"/>
<name>K2NQA1_9HYPH</name>
<dbReference type="InterPro" id="IPR015590">
    <property type="entry name" value="Aldehyde_DH_dom"/>
</dbReference>
<reference evidence="4 5" key="1">
    <citation type="journal article" date="2012" name="J. Bacteriol.">
        <title>Genome Sequence of Nitratireductor indicus Type Strain C115.</title>
        <authorList>
            <person name="Lai Q."/>
            <person name="Li G."/>
            <person name="Yu Z."/>
            <person name="Shao Z."/>
        </authorList>
    </citation>
    <scope>NUCLEOTIDE SEQUENCE [LARGE SCALE GENOMIC DNA]</scope>
    <source>
        <strain evidence="4 5">C115</strain>
    </source>
</reference>
<dbReference type="Proteomes" id="UP000007374">
    <property type="component" value="Unassembled WGS sequence"/>
</dbReference>
<dbReference type="FunFam" id="3.40.309.10:FF:000009">
    <property type="entry name" value="Aldehyde dehydrogenase A"/>
    <property type="match status" value="1"/>
</dbReference>
<dbReference type="Pfam" id="PF00171">
    <property type="entry name" value="Aldedh"/>
    <property type="match status" value="1"/>
</dbReference>
<dbReference type="InterPro" id="IPR050740">
    <property type="entry name" value="Aldehyde_DH_Superfamily"/>
</dbReference>
<evidence type="ECO:0000256" key="1">
    <source>
        <dbReference type="ARBA" id="ARBA00009986"/>
    </source>
</evidence>
<dbReference type="GO" id="GO:0004777">
    <property type="term" value="F:succinate-semialdehyde dehydrogenase (NAD+) activity"/>
    <property type="evidence" value="ECO:0007669"/>
    <property type="project" value="TreeGrafter"/>
</dbReference>
<evidence type="ECO:0000313" key="5">
    <source>
        <dbReference type="Proteomes" id="UP000007374"/>
    </source>
</evidence>
<protein>
    <submittedName>
        <fullName evidence="4">Succinate-semialdehyde dehydrogenase (NAD(P)+)</fullName>
    </submittedName>
</protein>
<gene>
    <name evidence="4" type="ORF">NA8A_15041</name>
</gene>
<dbReference type="InterPro" id="IPR016161">
    <property type="entry name" value="Ald_DH/histidinol_DH"/>
</dbReference>
<feature type="domain" description="Aldehyde dehydrogenase" evidence="3">
    <location>
        <begin position="23"/>
        <end position="471"/>
    </location>
</feature>
<dbReference type="STRING" id="721133.SAMN05216176_11071"/>
<dbReference type="CDD" id="cd07103">
    <property type="entry name" value="ALDH_F5_SSADH_GabD"/>
    <property type="match status" value="1"/>
</dbReference>
<accession>K2NQA1</accession>